<dbReference type="PROSITE" id="PS50110">
    <property type="entry name" value="RESPONSE_REGULATORY"/>
    <property type="match status" value="1"/>
</dbReference>
<feature type="modified residue" description="4-aspartylphosphate" evidence="2">
    <location>
        <position position="51"/>
    </location>
</feature>
<dbReference type="Gene3D" id="3.40.50.2300">
    <property type="match status" value="1"/>
</dbReference>
<accession>A0ABP8IH84</accession>
<evidence type="ECO:0000313" key="5">
    <source>
        <dbReference type="Proteomes" id="UP001500975"/>
    </source>
</evidence>
<comment type="caution">
    <text evidence="4">The sequence shown here is derived from an EMBL/GenBank/DDBJ whole genome shotgun (WGS) entry which is preliminary data.</text>
</comment>
<dbReference type="InterPro" id="IPR011006">
    <property type="entry name" value="CheY-like_superfamily"/>
</dbReference>
<keyword evidence="5" id="KW-1185">Reference proteome</keyword>
<evidence type="ECO:0000256" key="2">
    <source>
        <dbReference type="PROSITE-ProRule" id="PRU00169"/>
    </source>
</evidence>
<name>A0ABP8IH84_9BURK</name>
<dbReference type="PANTHER" id="PTHR44591:SF3">
    <property type="entry name" value="RESPONSE REGULATORY DOMAIN-CONTAINING PROTEIN"/>
    <property type="match status" value="1"/>
</dbReference>
<dbReference type="PANTHER" id="PTHR44591">
    <property type="entry name" value="STRESS RESPONSE REGULATOR PROTEIN 1"/>
    <property type="match status" value="1"/>
</dbReference>
<keyword evidence="1 2" id="KW-0597">Phosphoprotein</keyword>
<feature type="domain" description="Response regulatory" evidence="3">
    <location>
        <begin position="2"/>
        <end position="118"/>
    </location>
</feature>
<dbReference type="SMART" id="SM00448">
    <property type="entry name" value="REC"/>
    <property type="match status" value="1"/>
</dbReference>
<dbReference type="SUPFAM" id="SSF52172">
    <property type="entry name" value="CheY-like"/>
    <property type="match status" value="1"/>
</dbReference>
<dbReference type="Pfam" id="PF00072">
    <property type="entry name" value="Response_reg"/>
    <property type="match status" value="1"/>
</dbReference>
<organism evidence="4 5">
    <name type="scientific">Variovorax defluvii</name>
    <dbReference type="NCBI Taxonomy" id="913761"/>
    <lineage>
        <taxon>Bacteria</taxon>
        <taxon>Pseudomonadati</taxon>
        <taxon>Pseudomonadota</taxon>
        <taxon>Betaproteobacteria</taxon>
        <taxon>Burkholderiales</taxon>
        <taxon>Comamonadaceae</taxon>
        <taxon>Variovorax</taxon>
    </lineage>
</organism>
<dbReference type="RefSeq" id="WP_345541918.1">
    <property type="nucleotide sequence ID" value="NZ_BAABGJ010000081.1"/>
</dbReference>
<sequence length="119" mass="12582">MNVLIVDDNKAAADLLRELLALEDHTVHCSYCAQDALDAASATDFDAALVDLVLPDFSGAELARRLRAATGGRPMLLIAVSGLGLEDAGDAAAPGLFDHHLQKPIDFEALDRMLASAVR</sequence>
<reference evidence="5" key="1">
    <citation type="journal article" date="2019" name="Int. J. Syst. Evol. Microbiol.">
        <title>The Global Catalogue of Microorganisms (GCM) 10K type strain sequencing project: providing services to taxonomists for standard genome sequencing and annotation.</title>
        <authorList>
            <consortium name="The Broad Institute Genomics Platform"/>
            <consortium name="The Broad Institute Genome Sequencing Center for Infectious Disease"/>
            <person name="Wu L."/>
            <person name="Ma J."/>
        </authorList>
    </citation>
    <scope>NUCLEOTIDE SEQUENCE [LARGE SCALE GENOMIC DNA]</scope>
    <source>
        <strain evidence="5">JCM 17804</strain>
    </source>
</reference>
<evidence type="ECO:0000313" key="4">
    <source>
        <dbReference type="EMBL" id="GAA4358821.1"/>
    </source>
</evidence>
<gene>
    <name evidence="4" type="ORF">GCM10023165_54210</name>
</gene>
<dbReference type="InterPro" id="IPR001789">
    <property type="entry name" value="Sig_transdc_resp-reg_receiver"/>
</dbReference>
<dbReference type="Proteomes" id="UP001500975">
    <property type="component" value="Unassembled WGS sequence"/>
</dbReference>
<dbReference type="EMBL" id="BAABGJ010000081">
    <property type="protein sequence ID" value="GAA4358821.1"/>
    <property type="molecule type" value="Genomic_DNA"/>
</dbReference>
<evidence type="ECO:0000256" key="1">
    <source>
        <dbReference type="ARBA" id="ARBA00022553"/>
    </source>
</evidence>
<protein>
    <recommendedName>
        <fullName evidence="3">Response regulatory domain-containing protein</fullName>
    </recommendedName>
</protein>
<evidence type="ECO:0000259" key="3">
    <source>
        <dbReference type="PROSITE" id="PS50110"/>
    </source>
</evidence>
<proteinExistence type="predicted"/>
<dbReference type="InterPro" id="IPR050595">
    <property type="entry name" value="Bact_response_regulator"/>
</dbReference>